<organism evidence="1 2">
    <name type="scientific">Aspergillus ibericus CBS 121593</name>
    <dbReference type="NCBI Taxonomy" id="1448316"/>
    <lineage>
        <taxon>Eukaryota</taxon>
        <taxon>Fungi</taxon>
        <taxon>Dikarya</taxon>
        <taxon>Ascomycota</taxon>
        <taxon>Pezizomycotina</taxon>
        <taxon>Eurotiomycetes</taxon>
        <taxon>Eurotiomycetidae</taxon>
        <taxon>Eurotiales</taxon>
        <taxon>Aspergillaceae</taxon>
        <taxon>Aspergillus</taxon>
        <taxon>Aspergillus subgen. Circumdati</taxon>
    </lineage>
</organism>
<dbReference type="GeneID" id="37221184"/>
<name>A0A395H8G8_9EURO</name>
<dbReference type="Proteomes" id="UP000249402">
    <property type="component" value="Unassembled WGS sequence"/>
</dbReference>
<reference evidence="1 2" key="1">
    <citation type="submission" date="2018-02" db="EMBL/GenBank/DDBJ databases">
        <title>The genomes of Aspergillus section Nigri reveals drivers in fungal speciation.</title>
        <authorList>
            <consortium name="DOE Joint Genome Institute"/>
            <person name="Vesth T.C."/>
            <person name="Nybo J."/>
            <person name="Theobald S."/>
            <person name="Brandl J."/>
            <person name="Frisvad J.C."/>
            <person name="Nielsen K.F."/>
            <person name="Lyhne E.K."/>
            <person name="Kogle M.E."/>
            <person name="Kuo A."/>
            <person name="Riley R."/>
            <person name="Clum A."/>
            <person name="Nolan M."/>
            <person name="Lipzen A."/>
            <person name="Salamov A."/>
            <person name="Henrissat B."/>
            <person name="Wiebenga A."/>
            <person name="De vries R.P."/>
            <person name="Grigoriev I.V."/>
            <person name="Mortensen U.H."/>
            <person name="Andersen M.R."/>
            <person name="Baker S.E."/>
        </authorList>
    </citation>
    <scope>NUCLEOTIDE SEQUENCE [LARGE SCALE GENOMIC DNA]</scope>
    <source>
        <strain evidence="1 2">CBS 121593</strain>
    </source>
</reference>
<dbReference type="VEuPathDB" id="FungiDB:BO80DRAFT_36808"/>
<accession>A0A395H8G8</accession>
<evidence type="ECO:0000313" key="1">
    <source>
        <dbReference type="EMBL" id="RAL02514.1"/>
    </source>
</evidence>
<gene>
    <name evidence="1" type="ORF">BO80DRAFT_36808</name>
</gene>
<dbReference type="RefSeq" id="XP_025576841.1">
    <property type="nucleotide sequence ID" value="XM_025716319.1"/>
</dbReference>
<dbReference type="AlphaFoldDB" id="A0A395H8G8"/>
<sequence length="98" mass="11221">MKSREEGMSTNRGWAWEVTGKVGWRGVALKRGMMLLHPWWLQLNSMQVGCFLPFPVCHCLFIWTAITNFSIYLDARDIELSSELVLADTGELLMTAWA</sequence>
<evidence type="ECO:0000313" key="2">
    <source>
        <dbReference type="Proteomes" id="UP000249402"/>
    </source>
</evidence>
<proteinExistence type="predicted"/>
<keyword evidence="2" id="KW-1185">Reference proteome</keyword>
<protein>
    <submittedName>
        <fullName evidence="1">Uncharacterized protein</fullName>
    </submittedName>
</protein>
<dbReference type="EMBL" id="KZ824431">
    <property type="protein sequence ID" value="RAL02514.1"/>
    <property type="molecule type" value="Genomic_DNA"/>
</dbReference>
<dbReference type="OrthoDB" id="416253at2759"/>